<proteinExistence type="predicted"/>
<name>A0AAU9LYA1_9ASTR</name>
<organism evidence="1 2">
    <name type="scientific">Lactuca virosa</name>
    <dbReference type="NCBI Taxonomy" id="75947"/>
    <lineage>
        <taxon>Eukaryota</taxon>
        <taxon>Viridiplantae</taxon>
        <taxon>Streptophyta</taxon>
        <taxon>Embryophyta</taxon>
        <taxon>Tracheophyta</taxon>
        <taxon>Spermatophyta</taxon>
        <taxon>Magnoliopsida</taxon>
        <taxon>eudicotyledons</taxon>
        <taxon>Gunneridae</taxon>
        <taxon>Pentapetalae</taxon>
        <taxon>asterids</taxon>
        <taxon>campanulids</taxon>
        <taxon>Asterales</taxon>
        <taxon>Asteraceae</taxon>
        <taxon>Cichorioideae</taxon>
        <taxon>Cichorieae</taxon>
        <taxon>Lactucinae</taxon>
        <taxon>Lactuca</taxon>
    </lineage>
</organism>
<accession>A0AAU9LYA1</accession>
<keyword evidence="2" id="KW-1185">Reference proteome</keyword>
<dbReference type="EMBL" id="CAKMRJ010000269">
    <property type="protein sequence ID" value="CAH1419332.1"/>
    <property type="molecule type" value="Genomic_DNA"/>
</dbReference>
<comment type="caution">
    <text evidence="1">The sequence shown here is derived from an EMBL/GenBank/DDBJ whole genome shotgun (WGS) entry which is preliminary data.</text>
</comment>
<reference evidence="1 2" key="1">
    <citation type="submission" date="2022-01" db="EMBL/GenBank/DDBJ databases">
        <authorList>
            <person name="Xiong W."/>
            <person name="Schranz E."/>
        </authorList>
    </citation>
    <scope>NUCLEOTIDE SEQUENCE [LARGE SCALE GENOMIC DNA]</scope>
</reference>
<sequence length="139" mass="15164">MILDIVESALPNHRTFQPSGLFAARVDMQGSTPGLHALFTGEDDTREAWLYISYLDLVACIHEIFPEVSLKFAGGASMILKPENYLVHVDPVITVAVSQLITHVISKGTQCYLVTSSINEIFPEVSLKFAGGASMNLKP</sequence>
<dbReference type="Proteomes" id="UP001157418">
    <property type="component" value="Unassembled WGS sequence"/>
</dbReference>
<evidence type="ECO:0000313" key="1">
    <source>
        <dbReference type="EMBL" id="CAH1419332.1"/>
    </source>
</evidence>
<evidence type="ECO:0000313" key="2">
    <source>
        <dbReference type="Proteomes" id="UP001157418"/>
    </source>
</evidence>
<gene>
    <name evidence="1" type="ORF">LVIROSA_LOCUS6869</name>
</gene>
<protein>
    <submittedName>
        <fullName evidence="1">Uncharacterized protein</fullName>
    </submittedName>
</protein>
<dbReference type="AlphaFoldDB" id="A0AAU9LYA1"/>